<evidence type="ECO:0000256" key="10">
    <source>
        <dbReference type="ARBA" id="ARBA00022967"/>
    </source>
</evidence>
<dbReference type="Gene3D" id="1.20.1110.10">
    <property type="entry name" value="Calcium-transporting ATPase, transmembrane domain"/>
    <property type="match status" value="1"/>
</dbReference>
<dbReference type="SUPFAM" id="SSF81660">
    <property type="entry name" value="Metal cation-transporting ATPase, ATP-binding domain N"/>
    <property type="match status" value="1"/>
</dbReference>
<proteinExistence type="predicted"/>
<dbReference type="GO" id="GO:0005886">
    <property type="term" value="C:plasma membrane"/>
    <property type="evidence" value="ECO:0000318"/>
    <property type="project" value="GO_Central"/>
</dbReference>
<dbReference type="OrthoDB" id="9760364at2"/>
<accession>B8E145</accession>
<dbReference type="Gene3D" id="3.40.1110.10">
    <property type="entry name" value="Calcium-transporting ATPase, cytoplasmic domain N"/>
    <property type="match status" value="1"/>
</dbReference>
<dbReference type="GO" id="GO:0005388">
    <property type="term" value="F:P-type calcium transporter activity"/>
    <property type="evidence" value="ECO:0000318"/>
    <property type="project" value="GO_Central"/>
</dbReference>
<feature type="transmembrane region" description="Helical" evidence="13">
    <location>
        <begin position="79"/>
        <end position="98"/>
    </location>
</feature>
<evidence type="ECO:0000256" key="7">
    <source>
        <dbReference type="ARBA" id="ARBA00022741"/>
    </source>
</evidence>
<dbReference type="SFLD" id="SFLDF00027">
    <property type="entry name" value="p-type_atpase"/>
    <property type="match status" value="1"/>
</dbReference>
<keyword evidence="4" id="KW-0406">Ion transport</keyword>
<feature type="transmembrane region" description="Helical" evidence="13">
    <location>
        <begin position="805"/>
        <end position="827"/>
    </location>
</feature>
<dbReference type="Proteomes" id="UP000007719">
    <property type="component" value="Chromosome"/>
</dbReference>
<dbReference type="SFLD" id="SFLDG00002">
    <property type="entry name" value="C1.7:_P-type_atpase_like"/>
    <property type="match status" value="1"/>
</dbReference>
<dbReference type="NCBIfam" id="TIGR01494">
    <property type="entry name" value="ATPase_P-type"/>
    <property type="match status" value="2"/>
</dbReference>
<evidence type="ECO:0000256" key="5">
    <source>
        <dbReference type="ARBA" id="ARBA00022692"/>
    </source>
</evidence>
<dbReference type="PANTHER" id="PTHR42861">
    <property type="entry name" value="CALCIUM-TRANSPORTING ATPASE"/>
    <property type="match status" value="1"/>
</dbReference>
<dbReference type="GO" id="GO:0005524">
    <property type="term" value="F:ATP binding"/>
    <property type="evidence" value="ECO:0007669"/>
    <property type="project" value="UniProtKB-KW"/>
</dbReference>
<keyword evidence="12 13" id="KW-0472">Membrane</keyword>
<dbReference type="InterPro" id="IPR018303">
    <property type="entry name" value="ATPase_P-typ_P_site"/>
</dbReference>
<dbReference type="InterPro" id="IPR023298">
    <property type="entry name" value="ATPase_P-typ_TM_dom_sf"/>
</dbReference>
<dbReference type="InterPro" id="IPR023299">
    <property type="entry name" value="ATPase_P-typ_cyto_dom_N"/>
</dbReference>
<dbReference type="EC" id="7.2.2.10" evidence="2"/>
<evidence type="ECO:0000256" key="6">
    <source>
        <dbReference type="ARBA" id="ARBA00022723"/>
    </source>
</evidence>
<dbReference type="PRINTS" id="PR00119">
    <property type="entry name" value="CATATPASE"/>
</dbReference>
<keyword evidence="5 13" id="KW-0812">Transmembrane</keyword>
<dbReference type="Gene3D" id="3.40.50.1000">
    <property type="entry name" value="HAD superfamily/HAD-like"/>
    <property type="match status" value="1"/>
</dbReference>
<keyword evidence="9" id="KW-0067">ATP-binding</keyword>
<evidence type="ECO:0000256" key="8">
    <source>
        <dbReference type="ARBA" id="ARBA00022837"/>
    </source>
</evidence>
<evidence type="ECO:0000313" key="16">
    <source>
        <dbReference type="Proteomes" id="UP000007719"/>
    </source>
</evidence>
<dbReference type="InterPro" id="IPR044492">
    <property type="entry name" value="P_typ_ATPase_HD_dom"/>
</dbReference>
<dbReference type="HOGENOM" id="CLU_002360_1_1_0"/>
<dbReference type="SFLD" id="SFLDS00003">
    <property type="entry name" value="Haloacid_Dehalogenase"/>
    <property type="match status" value="1"/>
</dbReference>
<dbReference type="FunCoup" id="B8E145">
    <property type="interactions" value="212"/>
</dbReference>
<dbReference type="InterPro" id="IPR004014">
    <property type="entry name" value="ATPase_P-typ_cation-transptr_N"/>
</dbReference>
<evidence type="ECO:0000256" key="3">
    <source>
        <dbReference type="ARBA" id="ARBA00022475"/>
    </source>
</evidence>
<dbReference type="KEGG" id="dtu:Dtur_0892"/>
<dbReference type="Gene3D" id="2.70.150.10">
    <property type="entry name" value="Calcium-transporting ATPase, cytoplasmic transduction domain A"/>
    <property type="match status" value="1"/>
</dbReference>
<feature type="domain" description="Cation-transporting P-type ATPase N-terminal" evidence="14">
    <location>
        <begin position="1"/>
        <end position="75"/>
    </location>
</feature>
<dbReference type="PATRIC" id="fig|515635.4.peg.930"/>
<dbReference type="SUPFAM" id="SSF81665">
    <property type="entry name" value="Calcium ATPase, transmembrane domain M"/>
    <property type="match status" value="1"/>
</dbReference>
<dbReference type="InterPro" id="IPR008250">
    <property type="entry name" value="ATPase_P-typ_transduc_dom_A_sf"/>
</dbReference>
<dbReference type="Pfam" id="PF00122">
    <property type="entry name" value="E1-E2_ATPase"/>
    <property type="match status" value="1"/>
</dbReference>
<sequence length="870" mass="97998">MWYKLTKDEVLKELKVDPEHGLSEEEVRERKKIYGENRIPEKKSKSFLKIFLNQFKEFLTVVLLTATLISFLLGETKDAVAILLIVMINAILGSFQEYKAEKTLESLKSYVSPKAKVVRDGKILEVNIEDLVPGDLVLIEEGEKIPADLRLIETNNLQVDESILTGESVPVRKDADFITQEDITLGDQINMGFKGTTVITGKGKGVVVGTGLNTALGDIAKILSEMEEEPTPLQKDLERLGKQLTYVILSLVAILLFIGIIQGREFFDMFLTAVSLAVAAIPEGLPTVITILLALGVQEMAKRKAIVRKLSAVEALGATSVICTDKTGTLTENKMDLVKVVLPYGKLIDKSNYQENKEEIKEILETAFLASSVRITHDGNYIGDALDVAIYKNFKEIYGEIGENLIKIDEIPFDSARKRVSVLYKDLVRSKYRLCIKGAGEEILKRSTYYKDRDTLRLISDEDKKRFIEIQDSLSKEGLRVLAIAKREIDNIIDKEEWEEELIFLGFIAFIDPLREGVKEAIEKCKEAGIRPIIVTGDYLLTAKKIAEDLGIDVNNGTLYTGLDLQKQDLNGLDWNSVVLFSRVLPEQKMNIVKELKERGEIVAMTGDGVNDAPALKMADIGVGMGLRGTDVAREASDLVLLDDSFATIVRAVEEGRRIFDNIRKVTYYLLSCNFSEIWVVSLSVFLGYPLPLTPIELLWINLVTDGFPALALGVEPPERDIMSRKPRKINEGIINRQMWKNIVIDGILMGVIGFVLFIMGVNKNVNTGRTMAFTGIVFSQIFQALRLSLKRRKNFFKEIFSNEYLSLAVFFSILLQILVIFTPWGIRFFNLERLNMEEFLLVLLLSLIPLYMLIGEKIYEKIFKRSINL</sequence>
<feature type="transmembrane region" description="Helical" evidence="13">
    <location>
        <begin position="666"/>
        <end position="687"/>
    </location>
</feature>
<dbReference type="RefSeq" id="WP_012583257.1">
    <property type="nucleotide sequence ID" value="NC_011661.1"/>
</dbReference>
<dbReference type="FunFam" id="3.40.1110.10:FF:000232">
    <property type="entry name" value="Calcium-translocating P-type ATPase, PMCA-type"/>
    <property type="match status" value="1"/>
</dbReference>
<keyword evidence="16" id="KW-1185">Reference proteome</keyword>
<dbReference type="InterPro" id="IPR006408">
    <property type="entry name" value="P-type_ATPase_IIB"/>
</dbReference>
<reference evidence="16" key="1">
    <citation type="journal article" date="2016" name="Front. Microbiol.">
        <title>The complete genome sequence of hyperthermophile Dictyoglomus turgidum DSM 6724 reveals a specialized carbohydrate fermentor.</title>
        <authorList>
            <person name="Brumm P.J."/>
            <person name="Gowda K."/>
            <person name="Robb F.T."/>
            <person name="Mead D.A."/>
        </authorList>
    </citation>
    <scope>NUCLEOTIDE SEQUENCE [LARGE SCALE GENOMIC DNA]</scope>
    <source>
        <strain evidence="16">DSM 6724 / Z-1310</strain>
    </source>
</reference>
<evidence type="ECO:0000256" key="11">
    <source>
        <dbReference type="ARBA" id="ARBA00022989"/>
    </source>
</evidence>
<dbReference type="FunFam" id="2.70.150.10:FF:000016">
    <property type="entry name" value="Calcium-transporting P-type ATPase putative"/>
    <property type="match status" value="1"/>
</dbReference>
<evidence type="ECO:0000256" key="9">
    <source>
        <dbReference type="ARBA" id="ARBA00022840"/>
    </source>
</evidence>
<dbReference type="EMBL" id="CP001251">
    <property type="protein sequence ID" value="ACK42173.1"/>
    <property type="molecule type" value="Genomic_DNA"/>
</dbReference>
<dbReference type="SUPFAM" id="SSF56784">
    <property type="entry name" value="HAD-like"/>
    <property type="match status" value="1"/>
</dbReference>
<gene>
    <name evidence="15" type="ordered locus">Dtur_0892</name>
</gene>
<dbReference type="GO" id="GO:0046872">
    <property type="term" value="F:metal ion binding"/>
    <property type="evidence" value="ECO:0007669"/>
    <property type="project" value="UniProtKB-KW"/>
</dbReference>
<dbReference type="Pfam" id="PF00689">
    <property type="entry name" value="Cation_ATPase_C"/>
    <property type="match status" value="1"/>
</dbReference>
<dbReference type="PROSITE" id="PS00154">
    <property type="entry name" value="ATPASE_E1_E2"/>
    <property type="match status" value="1"/>
</dbReference>
<keyword evidence="8" id="KW-0106">Calcium</keyword>
<dbReference type="SMART" id="SM00831">
    <property type="entry name" value="Cation_ATPase_N"/>
    <property type="match status" value="1"/>
</dbReference>
<evidence type="ECO:0000256" key="4">
    <source>
        <dbReference type="ARBA" id="ARBA00022568"/>
    </source>
</evidence>
<keyword evidence="3" id="KW-1003">Cell membrane</keyword>
<dbReference type="InterPro" id="IPR001757">
    <property type="entry name" value="P_typ_ATPase"/>
</dbReference>
<evidence type="ECO:0000259" key="14">
    <source>
        <dbReference type="SMART" id="SM00831"/>
    </source>
</evidence>
<dbReference type="Pfam" id="PF13246">
    <property type="entry name" value="Cation_ATPase"/>
    <property type="match status" value="1"/>
</dbReference>
<dbReference type="InterPro" id="IPR059000">
    <property type="entry name" value="ATPase_P-type_domA"/>
</dbReference>
<comment type="subcellular location">
    <subcellularLocation>
        <location evidence="1">Cell membrane</location>
        <topology evidence="1">Multi-pass membrane protein</topology>
    </subcellularLocation>
</comment>
<dbReference type="InParanoid" id="B8E145"/>
<dbReference type="PRINTS" id="PR00120">
    <property type="entry name" value="HATPASE"/>
</dbReference>
<evidence type="ECO:0000256" key="13">
    <source>
        <dbReference type="SAM" id="Phobius"/>
    </source>
</evidence>
<feature type="transmembrane region" description="Helical" evidence="13">
    <location>
        <begin position="55"/>
        <end position="73"/>
    </location>
</feature>
<dbReference type="SUPFAM" id="SSF81653">
    <property type="entry name" value="Calcium ATPase, transduction domain A"/>
    <property type="match status" value="1"/>
</dbReference>
<name>B8E145_DICTD</name>
<dbReference type="eggNOG" id="COG0474">
    <property type="taxonomic scope" value="Bacteria"/>
</dbReference>
<feature type="transmembrane region" description="Helical" evidence="13">
    <location>
        <begin position="244"/>
        <end position="263"/>
    </location>
</feature>
<protein>
    <recommendedName>
        <fullName evidence="2">P-type Ca(2+) transporter</fullName>
        <ecNumber evidence="2">7.2.2.10</ecNumber>
    </recommendedName>
</protein>
<dbReference type="InterPro" id="IPR036412">
    <property type="entry name" value="HAD-like_sf"/>
</dbReference>
<keyword evidence="7" id="KW-0547">Nucleotide-binding</keyword>
<keyword evidence="11 13" id="KW-1133">Transmembrane helix</keyword>
<dbReference type="Pfam" id="PF00690">
    <property type="entry name" value="Cation_ATPase_N"/>
    <property type="match status" value="1"/>
</dbReference>
<evidence type="ECO:0000256" key="1">
    <source>
        <dbReference type="ARBA" id="ARBA00004651"/>
    </source>
</evidence>
<evidence type="ECO:0000256" key="2">
    <source>
        <dbReference type="ARBA" id="ARBA00012790"/>
    </source>
</evidence>
<keyword evidence="4" id="KW-0109">Calcium transport</keyword>
<keyword evidence="10" id="KW-1278">Translocase</keyword>
<organism evidence="15 16">
    <name type="scientific">Dictyoglomus turgidum (strain DSM 6724 / Z-1310)</name>
    <dbReference type="NCBI Taxonomy" id="515635"/>
    <lineage>
        <taxon>Bacteria</taxon>
        <taxon>Pseudomonadati</taxon>
        <taxon>Dictyoglomota</taxon>
        <taxon>Dictyoglomia</taxon>
        <taxon>Dictyoglomales</taxon>
        <taxon>Dictyoglomaceae</taxon>
        <taxon>Dictyoglomus</taxon>
    </lineage>
</organism>
<dbReference type="InterPro" id="IPR006068">
    <property type="entry name" value="ATPase_P-typ_cation-transptr_C"/>
</dbReference>
<feature type="transmembrane region" description="Helical" evidence="13">
    <location>
        <begin position="739"/>
        <end position="760"/>
    </location>
</feature>
<evidence type="ECO:0000313" key="15">
    <source>
        <dbReference type="EMBL" id="ACK42173.1"/>
    </source>
</evidence>
<keyword evidence="6" id="KW-0479">Metal-binding</keyword>
<keyword evidence="4" id="KW-0813">Transport</keyword>
<feature type="transmembrane region" description="Helical" evidence="13">
    <location>
        <begin position="269"/>
        <end position="295"/>
    </location>
</feature>
<evidence type="ECO:0000256" key="12">
    <source>
        <dbReference type="ARBA" id="ARBA00023136"/>
    </source>
</evidence>
<dbReference type="GO" id="GO:0016887">
    <property type="term" value="F:ATP hydrolysis activity"/>
    <property type="evidence" value="ECO:0007669"/>
    <property type="project" value="InterPro"/>
</dbReference>
<dbReference type="STRING" id="515635.Dtur_0892"/>
<dbReference type="EnsemblBacteria" id="ACK42173">
    <property type="protein sequence ID" value="ACK42173"/>
    <property type="gene ID" value="Dtur_0892"/>
</dbReference>
<feature type="transmembrane region" description="Helical" evidence="13">
    <location>
        <begin position="839"/>
        <end position="856"/>
    </location>
</feature>
<dbReference type="AlphaFoldDB" id="B8E145"/>
<dbReference type="NCBIfam" id="TIGR01517">
    <property type="entry name" value="ATPase-IIB_Ca"/>
    <property type="match status" value="1"/>
</dbReference>
<dbReference type="InterPro" id="IPR023214">
    <property type="entry name" value="HAD_sf"/>
</dbReference>